<organism evidence="6 7">
    <name type="scientific">Pestalotiopsis fici (strain W106-1 / CGMCC3.15140)</name>
    <dbReference type="NCBI Taxonomy" id="1229662"/>
    <lineage>
        <taxon>Eukaryota</taxon>
        <taxon>Fungi</taxon>
        <taxon>Dikarya</taxon>
        <taxon>Ascomycota</taxon>
        <taxon>Pezizomycotina</taxon>
        <taxon>Sordariomycetes</taxon>
        <taxon>Xylariomycetidae</taxon>
        <taxon>Amphisphaeriales</taxon>
        <taxon>Sporocadaceae</taxon>
        <taxon>Pestalotiopsis</taxon>
    </lineage>
</organism>
<sequence length="504" mass="53975">MAFCAPPKYRFTHLKPSTSTHVVLEAPELLPLTGHDDVFLYTRCSPHFAAVSKVWNWNNTAEPLAVARCFSISAVQRVIRFCSGQTPNGQQAGRQMPFVVRSGGHDAFNRSTIQHGLMLDVRGLDSITLSSDRQSVTIGGGVSGGNLINFLDEHGLITPSGYCNTVGYVGWAAGGGYGVLAGPYGLGVDQISGATLVDAKGNLVDTDSDPNLLWALRGAGTGNFGVVVSMRVKVYERPPYLGGMILFPGSEIGQVMTGLQQVTEEVGSPDEFSGDCTVGQMPGLGAVVAIIFSWAQRHGCGSDPLKRAREVLSRCEGLGTVLLNTVDETTPVALMSTMQPMTSAPMKARMQTFTVSGLSKKLAAILAQSPVPSNSSMVIIHRSHGAATYPHSTHCEDPVTSTSCMPNRKPHTILCITGSTVPGGEGGIPETPGEYKKVSAWVEEISQRIVQSGIALPRTYVSWTTNEEADTRRLYGDKIAERLKDLKRIYDSHNLFSTAYPSLA</sequence>
<dbReference type="InterPro" id="IPR006094">
    <property type="entry name" value="Oxid_FAD_bind_N"/>
</dbReference>
<keyword evidence="4" id="KW-0560">Oxidoreductase</keyword>
<dbReference type="OMA" id="RSSPHYE"/>
<dbReference type="InterPro" id="IPR016169">
    <property type="entry name" value="FAD-bd_PCMH_sub2"/>
</dbReference>
<keyword evidence="7" id="KW-1185">Reference proteome</keyword>
<gene>
    <name evidence="6" type="ORF">PFICI_08390</name>
</gene>
<dbReference type="SUPFAM" id="SSF56176">
    <property type="entry name" value="FAD-binding/transporter-associated domain-like"/>
    <property type="match status" value="1"/>
</dbReference>
<dbReference type="eggNOG" id="KOG1231">
    <property type="taxonomic scope" value="Eukaryota"/>
</dbReference>
<protein>
    <recommendedName>
        <fullName evidence="5">FAD-binding PCMH-type domain-containing protein</fullName>
    </recommendedName>
</protein>
<evidence type="ECO:0000256" key="1">
    <source>
        <dbReference type="ARBA" id="ARBA00005466"/>
    </source>
</evidence>
<evidence type="ECO:0000313" key="7">
    <source>
        <dbReference type="Proteomes" id="UP000030651"/>
    </source>
</evidence>
<evidence type="ECO:0000256" key="4">
    <source>
        <dbReference type="ARBA" id="ARBA00023002"/>
    </source>
</evidence>
<dbReference type="InterPro" id="IPR016164">
    <property type="entry name" value="FAD-linked_Oxase-like_C"/>
</dbReference>
<dbReference type="Gene3D" id="3.30.465.10">
    <property type="match status" value="1"/>
</dbReference>
<dbReference type="GO" id="GO:0016491">
    <property type="term" value="F:oxidoreductase activity"/>
    <property type="evidence" value="ECO:0007669"/>
    <property type="project" value="UniProtKB-KW"/>
</dbReference>
<dbReference type="InterPro" id="IPR036318">
    <property type="entry name" value="FAD-bd_PCMH-like_sf"/>
</dbReference>
<comment type="similarity">
    <text evidence="1">Belongs to the oxygen-dependent FAD-linked oxidoreductase family.</text>
</comment>
<dbReference type="PROSITE" id="PS51387">
    <property type="entry name" value="FAD_PCMH"/>
    <property type="match status" value="1"/>
</dbReference>
<feature type="domain" description="FAD-binding PCMH-type" evidence="5">
    <location>
        <begin position="59"/>
        <end position="237"/>
    </location>
</feature>
<evidence type="ECO:0000313" key="6">
    <source>
        <dbReference type="EMBL" id="ETS80861.1"/>
    </source>
</evidence>
<dbReference type="InterPro" id="IPR050416">
    <property type="entry name" value="FAD-linked_Oxidoreductase"/>
</dbReference>
<dbReference type="Gene3D" id="3.30.43.10">
    <property type="entry name" value="Uridine Diphospho-n-acetylenolpyruvylglucosamine Reductase, domain 2"/>
    <property type="match status" value="1"/>
</dbReference>
<accession>W3X6Q2</accession>
<dbReference type="InterPro" id="IPR016166">
    <property type="entry name" value="FAD-bd_PCMH"/>
</dbReference>
<reference evidence="7" key="1">
    <citation type="journal article" date="2015" name="BMC Genomics">
        <title>Genomic and transcriptomic analysis of the endophytic fungus Pestalotiopsis fici reveals its lifestyle and high potential for synthesis of natural products.</title>
        <authorList>
            <person name="Wang X."/>
            <person name="Zhang X."/>
            <person name="Liu L."/>
            <person name="Xiang M."/>
            <person name="Wang W."/>
            <person name="Sun X."/>
            <person name="Che Y."/>
            <person name="Guo L."/>
            <person name="Liu G."/>
            <person name="Guo L."/>
            <person name="Wang C."/>
            <person name="Yin W.B."/>
            <person name="Stadler M."/>
            <person name="Zhang X."/>
            <person name="Liu X."/>
        </authorList>
    </citation>
    <scope>NUCLEOTIDE SEQUENCE [LARGE SCALE GENOMIC DNA]</scope>
    <source>
        <strain evidence="7">W106-1 / CGMCC3.15140</strain>
    </source>
</reference>
<dbReference type="HOGENOM" id="CLU_018354_10_0_1"/>
<keyword evidence="2" id="KW-0285">Flavoprotein</keyword>
<proteinExistence type="inferred from homology"/>
<dbReference type="STRING" id="1229662.W3X6Q2"/>
<dbReference type="RefSeq" id="XP_007835162.1">
    <property type="nucleotide sequence ID" value="XM_007836971.1"/>
</dbReference>
<dbReference type="PANTHER" id="PTHR42973">
    <property type="entry name" value="BINDING OXIDOREDUCTASE, PUTATIVE (AFU_ORTHOLOGUE AFUA_1G17690)-RELATED"/>
    <property type="match status" value="1"/>
</dbReference>
<name>W3X6Q2_PESFW</name>
<evidence type="ECO:0000259" key="5">
    <source>
        <dbReference type="PROSITE" id="PS51387"/>
    </source>
</evidence>
<dbReference type="Gene3D" id="3.40.462.20">
    <property type="match status" value="1"/>
</dbReference>
<dbReference type="EMBL" id="KI912113">
    <property type="protein sequence ID" value="ETS80861.1"/>
    <property type="molecule type" value="Genomic_DNA"/>
</dbReference>
<dbReference type="AlphaFoldDB" id="W3X6Q2"/>
<dbReference type="PANTHER" id="PTHR42973:SF7">
    <property type="entry name" value="FAD-BINDING PCMH-TYPE DOMAIN-CONTAINING PROTEIN"/>
    <property type="match status" value="1"/>
</dbReference>
<evidence type="ECO:0000256" key="3">
    <source>
        <dbReference type="ARBA" id="ARBA00022827"/>
    </source>
</evidence>
<dbReference type="Pfam" id="PF01565">
    <property type="entry name" value="FAD_binding_4"/>
    <property type="match status" value="1"/>
</dbReference>
<dbReference type="GeneID" id="19273403"/>
<dbReference type="KEGG" id="pfy:PFICI_08390"/>
<keyword evidence="3" id="KW-0274">FAD</keyword>
<dbReference type="OrthoDB" id="407275at2759"/>
<dbReference type="SUPFAM" id="SSF55103">
    <property type="entry name" value="FAD-linked oxidases, C-terminal domain"/>
    <property type="match status" value="1"/>
</dbReference>
<evidence type="ECO:0000256" key="2">
    <source>
        <dbReference type="ARBA" id="ARBA00022630"/>
    </source>
</evidence>
<dbReference type="InterPro" id="IPR016167">
    <property type="entry name" value="FAD-bd_PCMH_sub1"/>
</dbReference>
<dbReference type="InParanoid" id="W3X6Q2"/>
<dbReference type="Proteomes" id="UP000030651">
    <property type="component" value="Unassembled WGS sequence"/>
</dbReference>
<dbReference type="GO" id="GO:0071949">
    <property type="term" value="F:FAD binding"/>
    <property type="evidence" value="ECO:0007669"/>
    <property type="project" value="InterPro"/>
</dbReference>